<organism evidence="2 3">
    <name type="scientific">Pseudomonas fungipugnans</name>
    <dbReference type="NCBI Taxonomy" id="3024217"/>
    <lineage>
        <taxon>Bacteria</taxon>
        <taxon>Pseudomonadati</taxon>
        <taxon>Pseudomonadota</taxon>
        <taxon>Gammaproteobacteria</taxon>
        <taxon>Pseudomonadales</taxon>
        <taxon>Pseudomonadaceae</taxon>
        <taxon>Pseudomonas</taxon>
    </lineage>
</organism>
<dbReference type="Pfam" id="PF00196">
    <property type="entry name" value="GerE"/>
    <property type="match status" value="1"/>
</dbReference>
<comment type="caution">
    <text evidence="2">The sequence shown here is derived from an EMBL/GenBank/DDBJ whole genome shotgun (WGS) entry which is preliminary data.</text>
</comment>
<dbReference type="SUPFAM" id="SSF46894">
    <property type="entry name" value="C-terminal effector domain of the bipartite response regulators"/>
    <property type="match status" value="1"/>
</dbReference>
<reference evidence="2 3" key="1">
    <citation type="submission" date="2023-02" db="EMBL/GenBank/DDBJ databases">
        <title>Pseudomonas chrutzelriedensis sp. nov., a potently antifungal strain isolated from moss.</title>
        <authorList>
            <person name="Schnyder A."/>
            <person name="Kalawong R."/>
            <person name="Eberl L."/>
            <person name="Agnoli K."/>
        </authorList>
    </citation>
    <scope>NUCLEOTIDE SEQUENCE [LARGE SCALE GENOMIC DNA]</scope>
    <source>
        <strain evidence="2 3">681</strain>
    </source>
</reference>
<keyword evidence="3" id="KW-1185">Reference proteome</keyword>
<dbReference type="InterPro" id="IPR016032">
    <property type="entry name" value="Sig_transdc_resp-reg_C-effctor"/>
</dbReference>
<dbReference type="InterPro" id="IPR000792">
    <property type="entry name" value="Tscrpt_reg_LuxR_C"/>
</dbReference>
<dbReference type="RefSeq" id="WP_259495199.1">
    <property type="nucleotide sequence ID" value="NZ_JARBWL010000001.1"/>
</dbReference>
<evidence type="ECO:0000259" key="1">
    <source>
        <dbReference type="PROSITE" id="PS50043"/>
    </source>
</evidence>
<dbReference type="Proteomes" id="UP001159100">
    <property type="component" value="Unassembled WGS sequence"/>
</dbReference>
<accession>A0ABT6QJH7</accession>
<dbReference type="InterPro" id="IPR036388">
    <property type="entry name" value="WH-like_DNA-bd_sf"/>
</dbReference>
<dbReference type="Gene3D" id="1.10.10.10">
    <property type="entry name" value="Winged helix-like DNA-binding domain superfamily/Winged helix DNA-binding domain"/>
    <property type="match status" value="1"/>
</dbReference>
<dbReference type="EMBL" id="JARBWL010000001">
    <property type="protein sequence ID" value="MDI2591033.1"/>
    <property type="molecule type" value="Genomic_DNA"/>
</dbReference>
<dbReference type="PROSITE" id="PS50043">
    <property type="entry name" value="HTH_LUXR_2"/>
    <property type="match status" value="1"/>
</dbReference>
<sequence>MGLTSSIQNVESPHFYFELGELIANAGHDRFAENMLHLVDKLVPINRVELTEWTLDERQASILDIKHLGSAGLWADICFTELSHRQDDHPLFKNIIEMDDSLLIQMNAQSKSPDARCTSHQCNLVSRKSNRRCVISFYRAHTQRVFSLSELSFLKSLSQTLLPLIECHARICRHTQPHNPGTAIAGEQTPLQREFHERLARDDIALSAREKEVCLGLLSGGTVPEMADKLSVKNSSIETYLKRAAAKLGVSGRHGLAKWMAGA</sequence>
<evidence type="ECO:0000313" key="2">
    <source>
        <dbReference type="EMBL" id="MDI2591033.1"/>
    </source>
</evidence>
<gene>
    <name evidence="2" type="ORF">POF45_06250</name>
</gene>
<dbReference type="SMART" id="SM00421">
    <property type="entry name" value="HTH_LUXR"/>
    <property type="match status" value="1"/>
</dbReference>
<feature type="domain" description="HTH luxR-type" evidence="1">
    <location>
        <begin position="199"/>
        <end position="263"/>
    </location>
</feature>
<protein>
    <submittedName>
        <fullName evidence="2">Helix-turn-helix transcriptional regulator</fullName>
    </submittedName>
</protein>
<proteinExistence type="predicted"/>
<name>A0ABT6QJH7_9PSED</name>
<evidence type="ECO:0000313" key="3">
    <source>
        <dbReference type="Proteomes" id="UP001159100"/>
    </source>
</evidence>